<evidence type="ECO:0000313" key="8">
    <source>
        <dbReference type="EMBL" id="TCO53540.1"/>
    </source>
</evidence>
<keyword evidence="4 6" id="KW-0378">Hydrolase</keyword>
<keyword evidence="9" id="KW-1185">Reference proteome</keyword>
<dbReference type="GO" id="GO:0090729">
    <property type="term" value="F:toxin activity"/>
    <property type="evidence" value="ECO:0007669"/>
    <property type="project" value="UniProtKB-KW"/>
</dbReference>
<dbReference type="GO" id="GO:0016787">
    <property type="term" value="F:hydrolase activity"/>
    <property type="evidence" value="ECO:0007669"/>
    <property type="project" value="UniProtKB-KW"/>
</dbReference>
<dbReference type="InterPro" id="IPR029060">
    <property type="entry name" value="PIN-like_dom_sf"/>
</dbReference>
<feature type="binding site" evidence="6">
    <location>
        <position position="94"/>
    </location>
    <ligand>
        <name>Mg(2+)</name>
        <dbReference type="ChEBI" id="CHEBI:18420"/>
    </ligand>
</feature>
<keyword evidence="3 6" id="KW-0479">Metal-binding</keyword>
<dbReference type="EMBL" id="SLWS01000010">
    <property type="protein sequence ID" value="TCO53540.1"/>
    <property type="molecule type" value="Genomic_DNA"/>
</dbReference>
<accession>A0A4V2S5U9</accession>
<evidence type="ECO:0000259" key="7">
    <source>
        <dbReference type="Pfam" id="PF01850"/>
    </source>
</evidence>
<dbReference type="InterPro" id="IPR002716">
    <property type="entry name" value="PIN_dom"/>
</dbReference>
<dbReference type="InterPro" id="IPR022907">
    <property type="entry name" value="VapC_family"/>
</dbReference>
<sequence>MIIFDACVLIAHFRTSDAHHEDADRILLDSAETPIGASTITLAEVFTGPSRHPERLHAVQAEVRDMELQEIHLDRNSATQLAQLRVETGLKLPDCCVLLAATQVSADTVATFDDRLAKAARDRGLTVLG</sequence>
<protein>
    <recommendedName>
        <fullName evidence="6">Ribonuclease VapC</fullName>
        <shortName evidence="6">RNase VapC</shortName>
        <ecNumber evidence="6">3.1.-.-</ecNumber>
    </recommendedName>
    <alternativeName>
        <fullName evidence="6">Toxin VapC</fullName>
    </alternativeName>
</protein>
<comment type="function">
    <text evidence="6">Toxic component of a toxin-antitoxin (TA) system. An RNase.</text>
</comment>
<dbReference type="Pfam" id="PF01850">
    <property type="entry name" value="PIN"/>
    <property type="match status" value="1"/>
</dbReference>
<dbReference type="Gene3D" id="3.40.50.1010">
    <property type="entry name" value="5'-nuclease"/>
    <property type="match status" value="1"/>
</dbReference>
<evidence type="ECO:0000256" key="1">
    <source>
        <dbReference type="ARBA" id="ARBA00022649"/>
    </source>
</evidence>
<proteinExistence type="inferred from homology"/>
<comment type="caution">
    <text evidence="8">The sequence shown here is derived from an EMBL/GenBank/DDBJ whole genome shotgun (WGS) entry which is preliminary data.</text>
</comment>
<name>A0A4V2S5U9_9PSEU</name>
<comment type="cofactor">
    <cofactor evidence="6">
        <name>Mg(2+)</name>
        <dbReference type="ChEBI" id="CHEBI:18420"/>
    </cofactor>
</comment>
<dbReference type="HAMAP" id="MF_00265">
    <property type="entry name" value="VapC_Nob1"/>
    <property type="match status" value="1"/>
</dbReference>
<keyword evidence="2 6" id="KW-0540">Nuclease</keyword>
<comment type="similarity">
    <text evidence="6">Belongs to the PINc/VapC protein family.</text>
</comment>
<evidence type="ECO:0000256" key="2">
    <source>
        <dbReference type="ARBA" id="ARBA00022722"/>
    </source>
</evidence>
<evidence type="ECO:0000313" key="9">
    <source>
        <dbReference type="Proteomes" id="UP000295680"/>
    </source>
</evidence>
<evidence type="ECO:0000256" key="4">
    <source>
        <dbReference type="ARBA" id="ARBA00022801"/>
    </source>
</evidence>
<organism evidence="8 9">
    <name type="scientific">Actinocrispum wychmicini</name>
    <dbReference type="NCBI Taxonomy" id="1213861"/>
    <lineage>
        <taxon>Bacteria</taxon>
        <taxon>Bacillati</taxon>
        <taxon>Actinomycetota</taxon>
        <taxon>Actinomycetes</taxon>
        <taxon>Pseudonocardiales</taxon>
        <taxon>Pseudonocardiaceae</taxon>
        <taxon>Actinocrispum</taxon>
    </lineage>
</organism>
<dbReference type="SUPFAM" id="SSF88723">
    <property type="entry name" value="PIN domain-like"/>
    <property type="match status" value="1"/>
</dbReference>
<feature type="binding site" evidence="6">
    <location>
        <position position="5"/>
    </location>
    <ligand>
        <name>Mg(2+)</name>
        <dbReference type="ChEBI" id="CHEBI:18420"/>
    </ligand>
</feature>
<dbReference type="GO" id="GO:0000287">
    <property type="term" value="F:magnesium ion binding"/>
    <property type="evidence" value="ECO:0007669"/>
    <property type="project" value="UniProtKB-UniRule"/>
</dbReference>
<dbReference type="AlphaFoldDB" id="A0A4V2S5U9"/>
<keyword evidence="5 6" id="KW-0460">Magnesium</keyword>
<keyword evidence="1 6" id="KW-1277">Toxin-antitoxin system</keyword>
<reference evidence="8 9" key="1">
    <citation type="submission" date="2019-03" db="EMBL/GenBank/DDBJ databases">
        <title>Genomic Encyclopedia of Type Strains, Phase IV (KMG-IV): sequencing the most valuable type-strain genomes for metagenomic binning, comparative biology and taxonomic classification.</title>
        <authorList>
            <person name="Goeker M."/>
        </authorList>
    </citation>
    <scope>NUCLEOTIDE SEQUENCE [LARGE SCALE GENOMIC DNA]</scope>
    <source>
        <strain evidence="8 9">DSM 45934</strain>
    </source>
</reference>
<dbReference type="EC" id="3.1.-.-" evidence="6"/>
<gene>
    <name evidence="6" type="primary">vapC</name>
    <name evidence="8" type="ORF">EV192_110129</name>
</gene>
<dbReference type="Proteomes" id="UP000295680">
    <property type="component" value="Unassembled WGS sequence"/>
</dbReference>
<evidence type="ECO:0000256" key="5">
    <source>
        <dbReference type="ARBA" id="ARBA00022842"/>
    </source>
</evidence>
<keyword evidence="6" id="KW-0800">Toxin</keyword>
<evidence type="ECO:0000256" key="3">
    <source>
        <dbReference type="ARBA" id="ARBA00022723"/>
    </source>
</evidence>
<dbReference type="RefSeq" id="WP_165960848.1">
    <property type="nucleotide sequence ID" value="NZ_SLWS01000010.1"/>
</dbReference>
<feature type="domain" description="PIN" evidence="7">
    <location>
        <begin position="2"/>
        <end position="121"/>
    </location>
</feature>
<dbReference type="CDD" id="cd09854">
    <property type="entry name" value="PIN_VapC-like"/>
    <property type="match status" value="1"/>
</dbReference>
<dbReference type="GO" id="GO:0004540">
    <property type="term" value="F:RNA nuclease activity"/>
    <property type="evidence" value="ECO:0007669"/>
    <property type="project" value="InterPro"/>
</dbReference>
<evidence type="ECO:0000256" key="6">
    <source>
        <dbReference type="HAMAP-Rule" id="MF_00265"/>
    </source>
</evidence>